<reference evidence="2 3" key="1">
    <citation type="journal article" date="2018" name="Arch. Microbiol.">
        <title>New insights into the metabolic potential of the phototrophic purple bacterium Rhodopila globiformis DSM 161(T) from its draft genome sequence and evidence for a vanadium-dependent nitrogenase.</title>
        <authorList>
            <person name="Imhoff J.F."/>
            <person name="Rahn T."/>
            <person name="Kunzel S."/>
            <person name="Neulinger S.C."/>
        </authorList>
    </citation>
    <scope>NUCLEOTIDE SEQUENCE [LARGE SCALE GENOMIC DNA]</scope>
    <source>
        <strain evidence="2 3">DSM 16996</strain>
    </source>
</reference>
<evidence type="ECO:0000313" key="2">
    <source>
        <dbReference type="EMBL" id="PPQ26648.1"/>
    </source>
</evidence>
<accession>A0A2S6MWC4</accession>
<feature type="compositionally biased region" description="Basic and acidic residues" evidence="1">
    <location>
        <begin position="59"/>
        <end position="70"/>
    </location>
</feature>
<evidence type="ECO:0000256" key="1">
    <source>
        <dbReference type="SAM" id="MobiDB-lite"/>
    </source>
</evidence>
<evidence type="ECO:0000313" key="3">
    <source>
        <dbReference type="Proteomes" id="UP000239089"/>
    </source>
</evidence>
<feature type="region of interest" description="Disordered" evidence="1">
    <location>
        <begin position="23"/>
        <end position="70"/>
    </location>
</feature>
<comment type="caution">
    <text evidence="2">The sequence shown here is derived from an EMBL/GenBank/DDBJ whole genome shotgun (WGS) entry which is preliminary data.</text>
</comment>
<protein>
    <submittedName>
        <fullName evidence="2">Uncharacterized protein</fullName>
    </submittedName>
</protein>
<dbReference type="Proteomes" id="UP000239089">
    <property type="component" value="Unassembled WGS sequence"/>
</dbReference>
<feature type="compositionally biased region" description="Polar residues" evidence="1">
    <location>
        <begin position="45"/>
        <end position="55"/>
    </location>
</feature>
<gene>
    <name evidence="2" type="ORF">CCR94_22040</name>
</gene>
<organism evidence="2 3">
    <name type="scientific">Rhodoblastus sphagnicola</name>
    <dbReference type="NCBI Taxonomy" id="333368"/>
    <lineage>
        <taxon>Bacteria</taxon>
        <taxon>Pseudomonadati</taxon>
        <taxon>Pseudomonadota</taxon>
        <taxon>Alphaproteobacteria</taxon>
        <taxon>Hyphomicrobiales</taxon>
        <taxon>Rhodoblastaceae</taxon>
        <taxon>Rhodoblastus</taxon>
    </lineage>
</organism>
<dbReference type="AlphaFoldDB" id="A0A2S6MWC4"/>
<name>A0A2S6MWC4_9HYPH</name>
<sequence>MFARSPIPGIGNLRPRARGALVWANDTASPSRGARADKAGADPASNRQQQRQDAPTETAHGRERAALARG</sequence>
<proteinExistence type="predicted"/>
<dbReference type="EMBL" id="NHSJ01000133">
    <property type="protein sequence ID" value="PPQ26648.1"/>
    <property type="molecule type" value="Genomic_DNA"/>
</dbReference>
<keyword evidence="3" id="KW-1185">Reference proteome</keyword>